<dbReference type="AlphaFoldDB" id="A0A4Q5LTN8"/>
<protein>
    <submittedName>
        <fullName evidence="2">PD-(D/E)XK nuclease family protein</fullName>
    </submittedName>
</protein>
<accession>A0A4Q5LTN8</accession>
<dbReference type="Gene3D" id="3.90.320.10">
    <property type="match status" value="1"/>
</dbReference>
<dbReference type="InterPro" id="IPR038726">
    <property type="entry name" value="PDDEXK_AddAB-type"/>
</dbReference>
<proteinExistence type="predicted"/>
<comment type="caution">
    <text evidence="2">The sequence shown here is derived from an EMBL/GenBank/DDBJ whole genome shotgun (WGS) entry which is preliminary data.</text>
</comment>
<name>A0A4Q5LTN8_9BACT</name>
<dbReference type="InterPro" id="IPR011604">
    <property type="entry name" value="PDDEXK-like_dom_sf"/>
</dbReference>
<sequence>MIKRVGNFTIKTLSSMAPSQYYLALYCPYKLILANAFKFNPLLPLNANAYFGSIIHKMIELISKNVVVDEKTFSINWNSLINSKETELREKGLESIVPIKYFVNDFALKKNQVKAIMHKRTASTKYLKDKSSNTYYTEKRLENQNKTIIGVADLIIENDLGVIILDFKSGKVYSNSVEENKETELVVKKEYEMQLKLYAHLYYLMNSKYPQALFIVTLSNDFIEVKFKEYECKEIYSEVLEFLAKVNLAIINEDFDKIAEPSAQNCKYCLYRPACNYYSTWLINNFEYVNDLSGILINITPFNNETIGIQLYMGDKRILINGLSILLKGTLNSLIGKNITLYNLKKAKQTLNATANNFTVVYES</sequence>
<evidence type="ECO:0000313" key="2">
    <source>
        <dbReference type="EMBL" id="RYU92857.1"/>
    </source>
</evidence>
<gene>
    <name evidence="2" type="ORF">EWM59_24975</name>
</gene>
<dbReference type="InterPro" id="IPR011335">
    <property type="entry name" value="Restrct_endonuc-II-like"/>
</dbReference>
<dbReference type="Pfam" id="PF12705">
    <property type="entry name" value="PDDEXK_1"/>
    <property type="match status" value="1"/>
</dbReference>
<evidence type="ECO:0000313" key="3">
    <source>
        <dbReference type="Proteomes" id="UP000293162"/>
    </source>
</evidence>
<dbReference type="Proteomes" id="UP000293162">
    <property type="component" value="Unassembled WGS sequence"/>
</dbReference>
<dbReference type="SUPFAM" id="SSF52980">
    <property type="entry name" value="Restriction endonuclease-like"/>
    <property type="match status" value="1"/>
</dbReference>
<dbReference type="OrthoDB" id="2781884at2"/>
<dbReference type="EMBL" id="SEWF01000068">
    <property type="protein sequence ID" value="RYU92857.1"/>
    <property type="molecule type" value="Genomic_DNA"/>
</dbReference>
<keyword evidence="3" id="KW-1185">Reference proteome</keyword>
<feature type="domain" description="PD-(D/E)XK endonuclease-like" evidence="1">
    <location>
        <begin position="16"/>
        <end position="276"/>
    </location>
</feature>
<reference evidence="2 3" key="1">
    <citation type="submission" date="2019-02" db="EMBL/GenBank/DDBJ databases">
        <title>Bacterial novel species Emticicia sp. 17J42-9 isolated from soil.</title>
        <authorList>
            <person name="Jung H.-Y."/>
        </authorList>
    </citation>
    <scope>NUCLEOTIDE SEQUENCE [LARGE SCALE GENOMIC DNA]</scope>
    <source>
        <strain evidence="2 3">17J42-9</strain>
    </source>
</reference>
<organism evidence="2 3">
    <name type="scientific">Emticicia agri</name>
    <dbReference type="NCBI Taxonomy" id="2492393"/>
    <lineage>
        <taxon>Bacteria</taxon>
        <taxon>Pseudomonadati</taxon>
        <taxon>Bacteroidota</taxon>
        <taxon>Cytophagia</taxon>
        <taxon>Cytophagales</taxon>
        <taxon>Leadbetterellaceae</taxon>
        <taxon>Emticicia</taxon>
    </lineage>
</organism>
<evidence type="ECO:0000259" key="1">
    <source>
        <dbReference type="Pfam" id="PF12705"/>
    </source>
</evidence>